<evidence type="ECO:0000313" key="2">
    <source>
        <dbReference type="Proteomes" id="UP000279259"/>
    </source>
</evidence>
<sequence>MLGGSAIVWTSRRQATVASSTVEAEYVAVSEAAREAVWLKGLLDELGVTPKEPTPLWCDNQGAIRLARNPGTHRRTKHIAIRWHLIRELIEDGVVRLGYVPTASQVADIFTKALLPAPHRSLRASLGLVLDGEDADLEGSVRRRTGIGTPFWTFSKIQRLTRKKEAQRTAFWTIAGNPSWARLMVINLFRIFLPQILLQIFCWLKRIADP</sequence>
<evidence type="ECO:0008006" key="3">
    <source>
        <dbReference type="Google" id="ProtNLM"/>
    </source>
</evidence>
<gene>
    <name evidence="1" type="ORF">EHS25_008468</name>
</gene>
<accession>A0A427YPN6</accession>
<name>A0A427YPN6_9TREE</name>
<dbReference type="PANTHER" id="PTHR11439:SF483">
    <property type="entry name" value="PEPTIDE SYNTHASE GLIP-LIKE, PUTATIVE (AFU_ORTHOLOGUE AFUA_3G12920)-RELATED"/>
    <property type="match status" value="1"/>
</dbReference>
<dbReference type="OrthoDB" id="3344688at2759"/>
<keyword evidence="2" id="KW-1185">Reference proteome</keyword>
<dbReference type="STRING" id="1890683.A0A427YPN6"/>
<organism evidence="1 2">
    <name type="scientific">Saitozyma podzolica</name>
    <dbReference type="NCBI Taxonomy" id="1890683"/>
    <lineage>
        <taxon>Eukaryota</taxon>
        <taxon>Fungi</taxon>
        <taxon>Dikarya</taxon>
        <taxon>Basidiomycota</taxon>
        <taxon>Agaricomycotina</taxon>
        <taxon>Tremellomycetes</taxon>
        <taxon>Tremellales</taxon>
        <taxon>Trimorphomycetaceae</taxon>
        <taxon>Saitozyma</taxon>
    </lineage>
</organism>
<dbReference type="AlphaFoldDB" id="A0A427YPN6"/>
<dbReference type="Proteomes" id="UP000279259">
    <property type="component" value="Unassembled WGS sequence"/>
</dbReference>
<comment type="caution">
    <text evidence="1">The sequence shown here is derived from an EMBL/GenBank/DDBJ whole genome shotgun (WGS) entry which is preliminary data.</text>
</comment>
<reference evidence="1 2" key="1">
    <citation type="submission" date="2018-11" db="EMBL/GenBank/DDBJ databases">
        <title>Genome sequence of Saitozyma podzolica DSM 27192.</title>
        <authorList>
            <person name="Aliyu H."/>
            <person name="Gorte O."/>
            <person name="Ochsenreither K."/>
        </authorList>
    </citation>
    <scope>NUCLEOTIDE SEQUENCE [LARGE SCALE GENOMIC DNA]</scope>
    <source>
        <strain evidence="1 2">DSM 27192</strain>
    </source>
</reference>
<dbReference type="PANTHER" id="PTHR11439">
    <property type="entry name" value="GAG-POL-RELATED RETROTRANSPOSON"/>
    <property type="match status" value="1"/>
</dbReference>
<proteinExistence type="predicted"/>
<evidence type="ECO:0000313" key="1">
    <source>
        <dbReference type="EMBL" id="RSH93020.1"/>
    </source>
</evidence>
<protein>
    <recommendedName>
        <fullName evidence="3">Retrovirus-related Pol polyprotein from transposon TNT 1-94</fullName>
    </recommendedName>
</protein>
<dbReference type="CDD" id="cd09272">
    <property type="entry name" value="RNase_HI_RT_Ty1"/>
    <property type="match status" value="1"/>
</dbReference>
<dbReference type="EMBL" id="RSCD01000005">
    <property type="protein sequence ID" value="RSH93020.1"/>
    <property type="molecule type" value="Genomic_DNA"/>
</dbReference>